<feature type="region of interest" description="Disordered" evidence="1">
    <location>
        <begin position="97"/>
        <end position="131"/>
    </location>
</feature>
<evidence type="ECO:0000313" key="3">
    <source>
        <dbReference type="Proteomes" id="UP000050525"/>
    </source>
</evidence>
<accession>A0A151NAL7</accession>
<name>A0A151NAL7_ALLMI</name>
<organism evidence="2 3">
    <name type="scientific">Alligator mississippiensis</name>
    <name type="common">American alligator</name>
    <dbReference type="NCBI Taxonomy" id="8496"/>
    <lineage>
        <taxon>Eukaryota</taxon>
        <taxon>Metazoa</taxon>
        <taxon>Chordata</taxon>
        <taxon>Craniata</taxon>
        <taxon>Vertebrata</taxon>
        <taxon>Euteleostomi</taxon>
        <taxon>Archelosauria</taxon>
        <taxon>Archosauria</taxon>
        <taxon>Crocodylia</taxon>
        <taxon>Alligatoridae</taxon>
        <taxon>Alligatorinae</taxon>
        <taxon>Alligator</taxon>
    </lineage>
</organism>
<reference evidence="2 3" key="1">
    <citation type="journal article" date="2012" name="Genome Biol.">
        <title>Sequencing three crocodilian genomes to illuminate the evolution of archosaurs and amniotes.</title>
        <authorList>
            <person name="St John J.A."/>
            <person name="Braun E.L."/>
            <person name="Isberg S.R."/>
            <person name="Miles L.G."/>
            <person name="Chong A.Y."/>
            <person name="Gongora J."/>
            <person name="Dalzell P."/>
            <person name="Moran C."/>
            <person name="Bed'hom B."/>
            <person name="Abzhanov A."/>
            <person name="Burgess S.C."/>
            <person name="Cooksey A.M."/>
            <person name="Castoe T.A."/>
            <person name="Crawford N.G."/>
            <person name="Densmore L.D."/>
            <person name="Drew J.C."/>
            <person name="Edwards S.V."/>
            <person name="Faircloth B.C."/>
            <person name="Fujita M.K."/>
            <person name="Greenwold M.J."/>
            <person name="Hoffmann F.G."/>
            <person name="Howard J.M."/>
            <person name="Iguchi T."/>
            <person name="Janes D.E."/>
            <person name="Khan S.Y."/>
            <person name="Kohno S."/>
            <person name="de Koning A.J."/>
            <person name="Lance S.L."/>
            <person name="McCarthy F.M."/>
            <person name="McCormack J.E."/>
            <person name="Merchant M.E."/>
            <person name="Peterson D.G."/>
            <person name="Pollock D.D."/>
            <person name="Pourmand N."/>
            <person name="Raney B.J."/>
            <person name="Roessler K.A."/>
            <person name="Sanford J.R."/>
            <person name="Sawyer R.H."/>
            <person name="Schmidt C.J."/>
            <person name="Triplett E.W."/>
            <person name="Tuberville T.D."/>
            <person name="Venegas-Anaya M."/>
            <person name="Howard J.T."/>
            <person name="Jarvis E.D."/>
            <person name="Guillette L.J.Jr."/>
            <person name="Glenn T.C."/>
            <person name="Green R.E."/>
            <person name="Ray D.A."/>
        </authorList>
    </citation>
    <scope>NUCLEOTIDE SEQUENCE [LARGE SCALE GENOMIC DNA]</scope>
    <source>
        <strain evidence="2">KSC_2009_1</strain>
    </source>
</reference>
<dbReference type="EMBL" id="AKHW03003627">
    <property type="protein sequence ID" value="KYO33882.1"/>
    <property type="molecule type" value="Genomic_DNA"/>
</dbReference>
<feature type="region of interest" description="Disordered" evidence="1">
    <location>
        <begin position="196"/>
        <end position="226"/>
    </location>
</feature>
<dbReference type="Proteomes" id="UP000050525">
    <property type="component" value="Unassembled WGS sequence"/>
</dbReference>
<keyword evidence="3" id="KW-1185">Reference proteome</keyword>
<dbReference type="AlphaFoldDB" id="A0A151NAL7"/>
<comment type="caution">
    <text evidence="2">The sequence shown here is derived from an EMBL/GenBank/DDBJ whole genome shotgun (WGS) entry which is preliminary data.</text>
</comment>
<protein>
    <submittedName>
        <fullName evidence="2">Uncharacterized protein</fullName>
    </submittedName>
</protein>
<evidence type="ECO:0000313" key="2">
    <source>
        <dbReference type="EMBL" id="KYO33882.1"/>
    </source>
</evidence>
<gene>
    <name evidence="2" type="ORF">Y1Q_0024504</name>
</gene>
<feature type="compositionally biased region" description="Acidic residues" evidence="1">
    <location>
        <begin position="206"/>
        <end position="215"/>
    </location>
</feature>
<proteinExistence type="predicted"/>
<sequence length="305" mass="34180">MEKVKANLASYEDLYNQSLSLERELEAATKEIESLQSQLQSVEAERDHMGEQVQCLKSLIEDNVARQAVINTEREQSQQQIQILNQHIQALEAENETLRAASSQTASKGQDPEESEGPELTSTETQTEGGPEAQVVEWVEAMQKRLETPGAQLAECVTTAKAKCLEQHQELEVVKRSLREVGTQLTTMRLGVRKPLEQIKFPGDQGQEDPEEETELGQSERSNPEKGLVGVKPMALQEEVLPALVECWNRRWDQWVKLHAREMSHLRHQLGELCKPRAKGGMTAPRQRQLVEGDTIAAGTAERSA</sequence>
<evidence type="ECO:0000256" key="1">
    <source>
        <dbReference type="SAM" id="MobiDB-lite"/>
    </source>
</evidence>